<evidence type="ECO:0000313" key="3">
    <source>
        <dbReference type="Proteomes" id="UP000015502"/>
    </source>
</evidence>
<dbReference type="HOGENOM" id="CLU_1656979_0_0_2"/>
<dbReference type="RefSeq" id="WP_004068919.1">
    <property type="nucleotide sequence ID" value="NC_022084.1"/>
</dbReference>
<dbReference type="GO" id="GO:1904680">
    <property type="term" value="F:peptide transmembrane transporter activity"/>
    <property type="evidence" value="ECO:0007669"/>
    <property type="project" value="TreeGrafter"/>
</dbReference>
<dbReference type="PaxDb" id="523849-OCC_04013"/>
<evidence type="ECO:0000259" key="1">
    <source>
        <dbReference type="Pfam" id="PF00496"/>
    </source>
</evidence>
<dbReference type="Proteomes" id="UP000015502">
    <property type="component" value="Chromosome"/>
</dbReference>
<reference evidence="2 3" key="1">
    <citation type="journal article" date="2012" name="J. Bacteriol.">
        <title>Genome sequence of the model hyperthermophilic archaeon Thermococcus litoralis NS-C.</title>
        <authorList>
            <person name="Gardner A.F."/>
            <person name="Kumar S."/>
            <person name="Perler F.B."/>
        </authorList>
    </citation>
    <scope>NUCLEOTIDE SEQUENCE [LARGE SCALE GENOMIC DNA]</scope>
    <source>
        <strain evidence="3">ATCC 51850 / DSM 5473 / JCM 8560 / NS-C</strain>
    </source>
</reference>
<proteinExistence type="predicted"/>
<gene>
    <name evidence="2" type="ORF">OCC_04013</name>
</gene>
<dbReference type="OrthoDB" id="37176at2157"/>
<dbReference type="PANTHER" id="PTHR30290">
    <property type="entry name" value="PERIPLASMIC BINDING COMPONENT OF ABC TRANSPORTER"/>
    <property type="match status" value="1"/>
</dbReference>
<dbReference type="SUPFAM" id="SSF53850">
    <property type="entry name" value="Periplasmic binding protein-like II"/>
    <property type="match status" value="1"/>
</dbReference>
<dbReference type="InterPro" id="IPR000914">
    <property type="entry name" value="SBP_5_dom"/>
</dbReference>
<evidence type="ECO:0000313" key="2">
    <source>
        <dbReference type="EMBL" id="EHR78187.1"/>
    </source>
</evidence>
<dbReference type="GO" id="GO:0015833">
    <property type="term" value="P:peptide transport"/>
    <property type="evidence" value="ECO:0007669"/>
    <property type="project" value="TreeGrafter"/>
</dbReference>
<dbReference type="InterPro" id="IPR039424">
    <property type="entry name" value="SBP_5"/>
</dbReference>
<dbReference type="STRING" id="523849.OCC_04013"/>
<dbReference type="KEGG" id="tlt:OCC_04013"/>
<dbReference type="EMBL" id="CP006670">
    <property type="protein sequence ID" value="EHR78187.1"/>
    <property type="molecule type" value="Genomic_DNA"/>
</dbReference>
<dbReference type="Gene3D" id="3.40.190.10">
    <property type="entry name" value="Periplasmic binding protein-like II"/>
    <property type="match status" value="1"/>
</dbReference>
<accession>H3ZPF2</accession>
<dbReference type="AlphaFoldDB" id="H3ZPF2"/>
<dbReference type="Pfam" id="PF00496">
    <property type="entry name" value="SBP_bac_5"/>
    <property type="match status" value="1"/>
</dbReference>
<name>H3ZPF2_THELN</name>
<feature type="domain" description="Solute-binding protein family 5" evidence="1">
    <location>
        <begin position="90"/>
        <end position="159"/>
    </location>
</feature>
<sequence length="159" mass="17822">MKRNRLLSLILVGMTLFSILLPVSSADTNKANIFNYIHRESGIKPGGTFKWPMMGEANTLNPFTYTSSWEAMILDNVYDTLTIMTPDMKYAGRLAEDWSVSEDGKVWTFKIFKNATWHDGKPVTAEDVAFTYNLLAEIGNQTRFADVAAVIDKAEAVDT</sequence>
<keyword evidence="3" id="KW-1185">Reference proteome</keyword>
<organism evidence="2 3">
    <name type="scientific">Thermococcus litoralis (strain ATCC 51850 / DSM 5473 / JCM 8560 / NS-C)</name>
    <dbReference type="NCBI Taxonomy" id="523849"/>
    <lineage>
        <taxon>Archaea</taxon>
        <taxon>Methanobacteriati</taxon>
        <taxon>Methanobacteriota</taxon>
        <taxon>Thermococci</taxon>
        <taxon>Thermococcales</taxon>
        <taxon>Thermococcaceae</taxon>
        <taxon>Thermococcus</taxon>
    </lineage>
</organism>
<dbReference type="GeneID" id="78828432"/>
<protein>
    <submittedName>
        <fullName evidence="2">ABC transporter substrate-binding protein</fullName>
    </submittedName>
</protein>